<proteinExistence type="predicted"/>
<gene>
    <name evidence="1" type="ORF">LX92_03057</name>
</gene>
<dbReference type="Proteomes" id="UP000245667">
    <property type="component" value="Unassembled WGS sequence"/>
</dbReference>
<dbReference type="EMBL" id="QGGQ01000007">
    <property type="protein sequence ID" value="PWK22582.1"/>
    <property type="molecule type" value="Genomic_DNA"/>
</dbReference>
<sequence>MRAVLLDTIWALIFNSCITQYITIAIESDFKNWRWVTVEGN</sequence>
<comment type="caution">
    <text evidence="1">The sequence shown here is derived from an EMBL/GenBank/DDBJ whole genome shotgun (WGS) entry which is preliminary data.</text>
</comment>
<evidence type="ECO:0000313" key="2">
    <source>
        <dbReference type="Proteomes" id="UP000245667"/>
    </source>
</evidence>
<name>A0A316DZ42_9FLAO</name>
<evidence type="ECO:0000313" key="1">
    <source>
        <dbReference type="EMBL" id="PWK22582.1"/>
    </source>
</evidence>
<protein>
    <submittedName>
        <fullName evidence="1">Uncharacterized protein</fullName>
    </submittedName>
</protein>
<dbReference type="AlphaFoldDB" id="A0A316DZ42"/>
<organism evidence="1 2">
    <name type="scientific">Maribacter polysiphoniae</name>
    <dbReference type="NCBI Taxonomy" id="429344"/>
    <lineage>
        <taxon>Bacteria</taxon>
        <taxon>Pseudomonadati</taxon>
        <taxon>Bacteroidota</taxon>
        <taxon>Flavobacteriia</taxon>
        <taxon>Flavobacteriales</taxon>
        <taxon>Flavobacteriaceae</taxon>
        <taxon>Maribacter</taxon>
    </lineage>
</organism>
<accession>A0A316DZ42</accession>
<reference evidence="1 2" key="1">
    <citation type="submission" date="2018-05" db="EMBL/GenBank/DDBJ databases">
        <title>Genomic Encyclopedia of Archaeal and Bacterial Type Strains, Phase II (KMG-II): from individual species to whole genera.</title>
        <authorList>
            <person name="Goeker M."/>
        </authorList>
    </citation>
    <scope>NUCLEOTIDE SEQUENCE [LARGE SCALE GENOMIC DNA]</scope>
    <source>
        <strain evidence="1 2">DSM 23514</strain>
    </source>
</reference>